<evidence type="ECO:0000256" key="8">
    <source>
        <dbReference type="ARBA" id="ARBA00022448"/>
    </source>
</evidence>
<keyword evidence="19 27" id="KW-0915">Sodium</keyword>
<evidence type="ECO:0000256" key="7">
    <source>
        <dbReference type="ARBA" id="ARBA00019729"/>
    </source>
</evidence>
<evidence type="ECO:0000256" key="20">
    <source>
        <dbReference type="ARBA" id="ARBA00023065"/>
    </source>
</evidence>
<gene>
    <name evidence="27 30" type="primary">nqrF</name>
    <name evidence="30" type="ORF">EY643_10955</name>
</gene>
<dbReference type="SUPFAM" id="SSF52343">
    <property type="entry name" value="Ferredoxin reductase-like, C-terminal NADP-linked domain"/>
    <property type="match status" value="1"/>
</dbReference>
<dbReference type="PANTHER" id="PTHR43644">
    <property type="entry name" value="NA(+)-TRANSLOCATING NADH-QUINONE REDUCTASE SUBUNIT"/>
    <property type="match status" value="1"/>
</dbReference>
<dbReference type="CDD" id="cd06188">
    <property type="entry name" value="NADH_quinone_reductase"/>
    <property type="match status" value="1"/>
</dbReference>
<evidence type="ECO:0000256" key="21">
    <source>
        <dbReference type="ARBA" id="ARBA00023075"/>
    </source>
</evidence>
<dbReference type="AlphaFoldDB" id="A0A5P9NK42"/>
<dbReference type="InterPro" id="IPR012675">
    <property type="entry name" value="Beta-grasp_dom_sf"/>
</dbReference>
<evidence type="ECO:0000259" key="28">
    <source>
        <dbReference type="PROSITE" id="PS51085"/>
    </source>
</evidence>
<proteinExistence type="inferred from homology"/>
<keyword evidence="17 27" id="KW-0411">Iron-sulfur</keyword>
<dbReference type="PROSITE" id="PS51085">
    <property type="entry name" value="2FE2S_FER_2"/>
    <property type="match status" value="1"/>
</dbReference>
<evidence type="ECO:0000256" key="4">
    <source>
        <dbReference type="ARBA" id="ARBA00005570"/>
    </source>
</evidence>
<dbReference type="InterPro" id="IPR001433">
    <property type="entry name" value="OxRdtase_FAD/NAD-bd"/>
</dbReference>
<comment type="function">
    <text evidence="2 27">NQR complex catalyzes the reduction of ubiquinone-1 to ubiquinol by two successive reactions, coupled with the transport of Na(+) ions from the cytoplasm to the periplasm. The first step is catalyzed by NqrF, which accepts electrons from NADH and reduces ubiquinone-1 to ubisemiquinone by a one-electron transfer pathway.</text>
</comment>
<dbReference type="EMBL" id="CP036422">
    <property type="protein sequence ID" value="QFU76137.1"/>
    <property type="molecule type" value="Genomic_DNA"/>
</dbReference>
<dbReference type="Proteomes" id="UP000326287">
    <property type="component" value="Chromosome"/>
</dbReference>
<protein>
    <recommendedName>
        <fullName evidence="7 27">Na(+)-translocating NADH-quinone reductase subunit F</fullName>
        <shortName evidence="27">Na(+)-NQR subunit F</shortName>
        <shortName evidence="27">Na(+)-translocating NQR subunit F</shortName>
        <ecNumber evidence="6 27">7.2.1.1</ecNumber>
    </recommendedName>
    <alternativeName>
        <fullName evidence="25 27">NQR complex subunit F</fullName>
    </alternativeName>
    <alternativeName>
        <fullName evidence="24 27">NQR-1 subunit F</fullName>
    </alternativeName>
</protein>
<keyword evidence="16 27" id="KW-0408">Iron</keyword>
<comment type="cofactor">
    <cofactor evidence="1 27">
        <name>FAD</name>
        <dbReference type="ChEBI" id="CHEBI:57692"/>
    </cofactor>
</comment>
<feature type="domain" description="FAD-binding FR-type" evidence="29">
    <location>
        <begin position="129"/>
        <end position="269"/>
    </location>
</feature>
<evidence type="ECO:0000256" key="15">
    <source>
        <dbReference type="ARBA" id="ARBA00022967"/>
    </source>
</evidence>
<evidence type="ECO:0000256" key="1">
    <source>
        <dbReference type="ARBA" id="ARBA00001974"/>
    </source>
</evidence>
<comment type="cofactor">
    <cofactor evidence="27">
        <name>[2Fe-2S] cluster</name>
        <dbReference type="ChEBI" id="CHEBI:190135"/>
    </cofactor>
    <text evidence="27">Binds 1 [2Fe-2S] cluster.</text>
</comment>
<dbReference type="OrthoDB" id="9806195at2"/>
<dbReference type="InterPro" id="IPR039261">
    <property type="entry name" value="FNR_nucleotide-bd"/>
</dbReference>
<evidence type="ECO:0000256" key="5">
    <source>
        <dbReference type="ARBA" id="ARBA00011309"/>
    </source>
</evidence>
<evidence type="ECO:0000256" key="24">
    <source>
        <dbReference type="ARBA" id="ARBA00030032"/>
    </source>
</evidence>
<keyword evidence="10" id="KW-0997">Cell inner membrane</keyword>
<dbReference type="Pfam" id="PF00175">
    <property type="entry name" value="NAD_binding_1"/>
    <property type="match status" value="1"/>
</dbReference>
<evidence type="ECO:0000256" key="17">
    <source>
        <dbReference type="ARBA" id="ARBA00023014"/>
    </source>
</evidence>
<evidence type="ECO:0000256" key="2">
    <source>
        <dbReference type="ARBA" id="ARBA00002972"/>
    </source>
</evidence>
<keyword evidence="18 27" id="KW-0520">NAD</keyword>
<evidence type="ECO:0000256" key="23">
    <source>
        <dbReference type="ARBA" id="ARBA00023201"/>
    </source>
</evidence>
<comment type="subcellular location">
    <subcellularLocation>
        <location evidence="3">Cell inner membrane</location>
    </subcellularLocation>
    <subcellularLocation>
        <location evidence="27">Cell membrane</location>
        <topology evidence="27">Single-pass membrane protein</topology>
    </subcellularLocation>
</comment>
<evidence type="ECO:0000256" key="14">
    <source>
        <dbReference type="ARBA" id="ARBA00022827"/>
    </source>
</evidence>
<evidence type="ECO:0000256" key="11">
    <source>
        <dbReference type="ARBA" id="ARBA00022630"/>
    </source>
</evidence>
<keyword evidence="15 27" id="KW-1278">Translocase</keyword>
<dbReference type="CDD" id="cd00207">
    <property type="entry name" value="fer2"/>
    <property type="match status" value="1"/>
</dbReference>
<dbReference type="GO" id="GO:0051537">
    <property type="term" value="F:2 iron, 2 sulfur cluster binding"/>
    <property type="evidence" value="ECO:0007669"/>
    <property type="project" value="UniProtKB-KW"/>
</dbReference>
<dbReference type="RefSeq" id="WP_152662242.1">
    <property type="nucleotide sequence ID" value="NZ_CP036422.1"/>
</dbReference>
<comment type="catalytic activity">
    <reaction evidence="26 27">
        <text>a ubiquinone + n Na(+)(in) + NADH + H(+) = a ubiquinol + n Na(+)(out) + NAD(+)</text>
        <dbReference type="Rhea" id="RHEA:47748"/>
        <dbReference type="Rhea" id="RHEA-COMP:9565"/>
        <dbReference type="Rhea" id="RHEA-COMP:9566"/>
        <dbReference type="ChEBI" id="CHEBI:15378"/>
        <dbReference type="ChEBI" id="CHEBI:16389"/>
        <dbReference type="ChEBI" id="CHEBI:17976"/>
        <dbReference type="ChEBI" id="CHEBI:29101"/>
        <dbReference type="ChEBI" id="CHEBI:57540"/>
        <dbReference type="ChEBI" id="CHEBI:57945"/>
        <dbReference type="EC" id="7.2.1.1"/>
    </reaction>
</comment>
<keyword evidence="11 27" id="KW-0285">Flavoprotein</keyword>
<keyword evidence="27" id="KW-0812">Transmembrane</keyword>
<keyword evidence="21 27" id="KW-0830">Ubiquinone</keyword>
<comment type="similarity">
    <text evidence="4 27">Belongs to the NqrF family.</text>
</comment>
<evidence type="ECO:0000259" key="29">
    <source>
        <dbReference type="PROSITE" id="PS51384"/>
    </source>
</evidence>
<evidence type="ECO:0000256" key="25">
    <source>
        <dbReference type="ARBA" id="ARBA00030787"/>
    </source>
</evidence>
<feature type="binding site" evidence="27">
    <location>
        <position position="110"/>
    </location>
    <ligand>
        <name>[2Fe-2S] cluster</name>
        <dbReference type="ChEBI" id="CHEBI:190135"/>
    </ligand>
</feature>
<sequence length="407" mass="45311">MDMTIIFGVVMFTAIVLALVAIILVARNALVSTGDVNIEINGEKTITVPAGGKLLQTLSESGLFLPSACGGGGTCAQCKCIINDGGGSMLPTEESHFTKRDASEGWRLSCQVAVKQDMKIEVEEEVFGVKQWECTVESNPNVATFIKELTLKLPEGENVDFRAGGYVQLECPPHHVKYSDFDIEEEYRGDWEHFNFFKHESIVKEDVIRAYSMANYPEEKGVVKFNIRIATPPPGSEGIPPGQMSSWVFGLKPGDKVKVYGPFGEFFAKDTDAEMVFIGGGAGMAPMRSHLFDQLKRLNSTRKISFWYGARSLREMFYVEDYDMLAAENENFDWHVALSDPQPEDNWDGLTGFIHNVLFEEYLKNHPAPEDCEYYMCGPPMMNAAVIQMLTDLGVEPENILLDDFGG</sequence>
<keyword evidence="20 27" id="KW-0406">Ion transport</keyword>
<keyword evidence="14 27" id="KW-0274">FAD</keyword>
<dbReference type="HAMAP" id="MF_00430">
    <property type="entry name" value="NqrF"/>
    <property type="match status" value="1"/>
</dbReference>
<keyword evidence="27" id="KW-1133">Transmembrane helix</keyword>
<dbReference type="Gene3D" id="3.40.50.80">
    <property type="entry name" value="Nucleotide-binding domain of ferredoxin-NADP reductase (FNR) module"/>
    <property type="match status" value="1"/>
</dbReference>
<dbReference type="NCBIfam" id="TIGR01941">
    <property type="entry name" value="nqrF"/>
    <property type="match status" value="1"/>
</dbReference>
<dbReference type="GO" id="GO:0016655">
    <property type="term" value="F:oxidoreductase activity, acting on NAD(P)H, quinone or similar compound as acceptor"/>
    <property type="evidence" value="ECO:0007669"/>
    <property type="project" value="InterPro"/>
</dbReference>
<evidence type="ECO:0000256" key="22">
    <source>
        <dbReference type="ARBA" id="ARBA00023136"/>
    </source>
</evidence>
<dbReference type="PANTHER" id="PTHR43644:SF1">
    <property type="entry name" value="NAD(P)H-FLAVIN REDUCTASE"/>
    <property type="match status" value="1"/>
</dbReference>
<dbReference type="GO" id="GO:0006814">
    <property type="term" value="P:sodium ion transport"/>
    <property type="evidence" value="ECO:0007669"/>
    <property type="project" value="UniProtKB-UniRule"/>
</dbReference>
<evidence type="ECO:0000256" key="3">
    <source>
        <dbReference type="ARBA" id="ARBA00004533"/>
    </source>
</evidence>
<dbReference type="GO" id="GO:0005886">
    <property type="term" value="C:plasma membrane"/>
    <property type="evidence" value="ECO:0007669"/>
    <property type="project" value="UniProtKB-SubCell"/>
</dbReference>
<dbReference type="Pfam" id="PF00111">
    <property type="entry name" value="Fer2"/>
    <property type="match status" value="1"/>
</dbReference>
<dbReference type="GO" id="GO:0046872">
    <property type="term" value="F:metal ion binding"/>
    <property type="evidence" value="ECO:0007669"/>
    <property type="project" value="UniProtKB-KW"/>
</dbReference>
<evidence type="ECO:0000256" key="13">
    <source>
        <dbReference type="ARBA" id="ARBA00022723"/>
    </source>
</evidence>
<dbReference type="EC" id="7.2.1.1" evidence="6 27"/>
<dbReference type="InterPro" id="IPR008333">
    <property type="entry name" value="Cbr1-like_FAD-bd_dom"/>
</dbReference>
<evidence type="ECO:0000256" key="26">
    <source>
        <dbReference type="ARBA" id="ARBA00048891"/>
    </source>
</evidence>
<feature type="transmembrane region" description="Helical" evidence="27">
    <location>
        <begin position="6"/>
        <end position="26"/>
    </location>
</feature>
<name>A0A5P9NK42_9GAMM</name>
<evidence type="ECO:0000313" key="31">
    <source>
        <dbReference type="Proteomes" id="UP000326287"/>
    </source>
</evidence>
<evidence type="ECO:0000313" key="30">
    <source>
        <dbReference type="EMBL" id="QFU76137.1"/>
    </source>
</evidence>
<comment type="subunit">
    <text evidence="5 27">Composed of six subunits; NqrA, NqrB, NqrC, NqrD, NqrE and NqrF.</text>
</comment>
<dbReference type="InterPro" id="IPR017927">
    <property type="entry name" value="FAD-bd_FR_type"/>
</dbReference>
<keyword evidence="23 27" id="KW-0739">Sodium transport</keyword>
<accession>A0A5P9NK42</accession>
<evidence type="ECO:0000256" key="18">
    <source>
        <dbReference type="ARBA" id="ARBA00023027"/>
    </source>
</evidence>
<dbReference type="Pfam" id="PF00970">
    <property type="entry name" value="FAD_binding_6"/>
    <property type="match status" value="1"/>
</dbReference>
<dbReference type="Gene3D" id="3.10.20.30">
    <property type="match status" value="1"/>
</dbReference>
<dbReference type="InterPro" id="IPR036010">
    <property type="entry name" value="2Fe-2S_ferredoxin-like_sf"/>
</dbReference>
<dbReference type="Gene3D" id="2.40.30.10">
    <property type="entry name" value="Translation factors"/>
    <property type="match status" value="1"/>
</dbReference>
<organism evidence="30 31">
    <name type="scientific">Halioglobus maricola</name>
    <dbReference type="NCBI Taxonomy" id="2601894"/>
    <lineage>
        <taxon>Bacteria</taxon>
        <taxon>Pseudomonadati</taxon>
        <taxon>Pseudomonadota</taxon>
        <taxon>Gammaproteobacteria</taxon>
        <taxon>Cellvibrionales</taxon>
        <taxon>Halieaceae</taxon>
        <taxon>Halioglobus</taxon>
    </lineage>
</organism>
<evidence type="ECO:0000256" key="12">
    <source>
        <dbReference type="ARBA" id="ARBA00022714"/>
    </source>
</evidence>
<evidence type="ECO:0000256" key="10">
    <source>
        <dbReference type="ARBA" id="ARBA00022519"/>
    </source>
</evidence>
<dbReference type="PROSITE" id="PS51384">
    <property type="entry name" value="FAD_FR"/>
    <property type="match status" value="1"/>
</dbReference>
<keyword evidence="9 27" id="KW-1003">Cell membrane</keyword>
<reference evidence="30 31" key="1">
    <citation type="submission" date="2019-02" db="EMBL/GenBank/DDBJ databases">
        <authorList>
            <person name="Li S.-H."/>
        </authorList>
    </citation>
    <scope>NUCLEOTIDE SEQUENCE [LARGE SCALE GENOMIC DNA]</scope>
    <source>
        <strain evidence="30 31">IMCC14385</strain>
    </source>
</reference>
<feature type="binding site" evidence="27">
    <location>
        <position position="78"/>
    </location>
    <ligand>
        <name>[2Fe-2S] cluster</name>
        <dbReference type="ChEBI" id="CHEBI:190135"/>
    </ligand>
</feature>
<keyword evidence="22 27" id="KW-0472">Membrane</keyword>
<dbReference type="InterPro" id="IPR010205">
    <property type="entry name" value="NqrF"/>
</dbReference>
<evidence type="ECO:0000256" key="27">
    <source>
        <dbReference type="HAMAP-Rule" id="MF_00430"/>
    </source>
</evidence>
<keyword evidence="31" id="KW-1185">Reference proteome</keyword>
<evidence type="ECO:0000256" key="19">
    <source>
        <dbReference type="ARBA" id="ARBA00023053"/>
    </source>
</evidence>
<dbReference type="SUPFAM" id="SSF54292">
    <property type="entry name" value="2Fe-2S ferredoxin-like"/>
    <property type="match status" value="1"/>
</dbReference>
<keyword evidence="13 27" id="KW-0479">Metal-binding</keyword>
<evidence type="ECO:0000256" key="6">
    <source>
        <dbReference type="ARBA" id="ARBA00013099"/>
    </source>
</evidence>
<dbReference type="SUPFAM" id="SSF63380">
    <property type="entry name" value="Riboflavin synthase domain-like"/>
    <property type="match status" value="1"/>
</dbReference>
<dbReference type="InterPro" id="IPR017938">
    <property type="entry name" value="Riboflavin_synthase-like_b-brl"/>
</dbReference>
<keyword evidence="12 27" id="KW-0001">2Fe-2S</keyword>
<dbReference type="KEGG" id="halc:EY643_10955"/>
<feature type="binding site" evidence="27">
    <location>
        <position position="69"/>
    </location>
    <ligand>
        <name>[2Fe-2S] cluster</name>
        <dbReference type="ChEBI" id="CHEBI:190135"/>
    </ligand>
</feature>
<evidence type="ECO:0000256" key="16">
    <source>
        <dbReference type="ARBA" id="ARBA00023004"/>
    </source>
</evidence>
<evidence type="ECO:0000256" key="9">
    <source>
        <dbReference type="ARBA" id="ARBA00022475"/>
    </source>
</evidence>
<dbReference type="PIRSF" id="PIRSF000044">
    <property type="entry name" value="Cis_Diol_DH_RD"/>
    <property type="match status" value="1"/>
</dbReference>
<keyword evidence="8 27" id="KW-0813">Transport</keyword>
<dbReference type="InterPro" id="IPR001041">
    <property type="entry name" value="2Fe-2S_ferredoxin-type"/>
</dbReference>
<feature type="domain" description="2Fe-2S ferredoxin-type" evidence="28">
    <location>
        <begin position="34"/>
        <end position="126"/>
    </location>
</feature>
<feature type="binding site" evidence="27">
    <location>
        <position position="75"/>
    </location>
    <ligand>
        <name>[2Fe-2S] cluster</name>
        <dbReference type="ChEBI" id="CHEBI:190135"/>
    </ligand>
</feature>
<dbReference type="FunFam" id="3.40.50.80:FF:000014">
    <property type="entry name" value="Na(+)-translocating NADH-quinone reductase subunit F"/>
    <property type="match status" value="1"/>
</dbReference>
<dbReference type="GO" id="GO:0009055">
    <property type="term" value="F:electron transfer activity"/>
    <property type="evidence" value="ECO:0007669"/>
    <property type="project" value="UniProtKB-UniRule"/>
</dbReference>